<dbReference type="InterPro" id="IPR050465">
    <property type="entry name" value="UPF0194_transport"/>
</dbReference>
<feature type="transmembrane region" description="Helical" evidence="3">
    <location>
        <begin position="12"/>
        <end position="32"/>
    </location>
</feature>
<evidence type="ECO:0000256" key="2">
    <source>
        <dbReference type="ARBA" id="ARBA00023054"/>
    </source>
</evidence>
<accession>A0ABW1KM70</accession>
<sequence length="365" mass="37874">MKKRPGRGRKFIVVLVVTVAVAVGAVAVYVFVDPFGARSPATTIDSGAPMGLAQVTKGDLSARSMQNGTLGYAGDYELVNKASGTLTKLPAVGDVIRQGKPLYWVDGEPVVVLNGGYVPVYRELSWGTEGVDVRQLNKALVALGYASKSALDPNSDYFGKQTYKAVQRLQDDVGMDETGKLELGQMIFAPANEIRITEVKGVRGGSAGPNQSIMKASSTARQVTVELSASQQSSVAVGDDVTITLPTGKTTKGKVSSVGKVATKTDTSTTIEVLITPSAPKETGQLDQAPVQVSIVSETVKDVLSVPVNALLALAGGGYAVEVVDADGAHRLVAVKRGLFDDSGGRVEVSGEGLVAGQNVVVPAS</sequence>
<comment type="caution">
    <text evidence="5">The sequence shown here is derived from an EMBL/GenBank/DDBJ whole genome shotgun (WGS) entry which is preliminary data.</text>
</comment>
<dbReference type="InterPro" id="IPR036366">
    <property type="entry name" value="PGBDSf"/>
</dbReference>
<proteinExistence type="predicted"/>
<feature type="domain" description="Peptidoglycan binding-like" evidence="4">
    <location>
        <begin position="130"/>
        <end position="181"/>
    </location>
</feature>
<evidence type="ECO:0000313" key="5">
    <source>
        <dbReference type="EMBL" id="MFC6021578.1"/>
    </source>
</evidence>
<organism evidence="5 6">
    <name type="scientific">Plantactinospora solaniradicis</name>
    <dbReference type="NCBI Taxonomy" id="1723736"/>
    <lineage>
        <taxon>Bacteria</taxon>
        <taxon>Bacillati</taxon>
        <taxon>Actinomycetota</taxon>
        <taxon>Actinomycetes</taxon>
        <taxon>Micromonosporales</taxon>
        <taxon>Micromonosporaceae</taxon>
        <taxon>Plantactinospora</taxon>
    </lineage>
</organism>
<keyword evidence="3" id="KW-1133">Transmembrane helix</keyword>
<dbReference type="Proteomes" id="UP001596203">
    <property type="component" value="Unassembled WGS sequence"/>
</dbReference>
<evidence type="ECO:0000256" key="1">
    <source>
        <dbReference type="ARBA" id="ARBA00004196"/>
    </source>
</evidence>
<dbReference type="Gene3D" id="2.40.420.20">
    <property type="match status" value="1"/>
</dbReference>
<dbReference type="EMBL" id="JBHSPR010000046">
    <property type="protein sequence ID" value="MFC6021578.1"/>
    <property type="molecule type" value="Genomic_DNA"/>
</dbReference>
<dbReference type="InterPro" id="IPR036365">
    <property type="entry name" value="PGBD-like_sf"/>
</dbReference>
<dbReference type="Gene3D" id="1.10.101.10">
    <property type="entry name" value="PGBD-like superfamily/PGBD"/>
    <property type="match status" value="1"/>
</dbReference>
<evidence type="ECO:0000256" key="3">
    <source>
        <dbReference type="SAM" id="Phobius"/>
    </source>
</evidence>
<evidence type="ECO:0000259" key="4">
    <source>
        <dbReference type="Pfam" id="PF01471"/>
    </source>
</evidence>
<reference evidence="6" key="1">
    <citation type="journal article" date="2019" name="Int. J. Syst. Evol. Microbiol.">
        <title>The Global Catalogue of Microorganisms (GCM) 10K type strain sequencing project: providing services to taxonomists for standard genome sequencing and annotation.</title>
        <authorList>
            <consortium name="The Broad Institute Genomics Platform"/>
            <consortium name="The Broad Institute Genome Sequencing Center for Infectious Disease"/>
            <person name="Wu L."/>
            <person name="Ma J."/>
        </authorList>
    </citation>
    <scope>NUCLEOTIDE SEQUENCE [LARGE SCALE GENOMIC DNA]</scope>
    <source>
        <strain evidence="6">ZS-35-S2</strain>
    </source>
</reference>
<protein>
    <submittedName>
        <fullName evidence="5">Efflux RND transporter periplasmic adaptor subunit</fullName>
    </submittedName>
</protein>
<keyword evidence="2" id="KW-0175">Coiled coil</keyword>
<dbReference type="RefSeq" id="WP_377429943.1">
    <property type="nucleotide sequence ID" value="NZ_JBHSPR010000046.1"/>
</dbReference>
<keyword evidence="6" id="KW-1185">Reference proteome</keyword>
<evidence type="ECO:0000313" key="6">
    <source>
        <dbReference type="Proteomes" id="UP001596203"/>
    </source>
</evidence>
<dbReference type="InterPro" id="IPR002477">
    <property type="entry name" value="Peptidoglycan-bd-like"/>
</dbReference>
<dbReference type="PANTHER" id="PTHR32347">
    <property type="entry name" value="EFFLUX SYSTEM COMPONENT YKNX-RELATED"/>
    <property type="match status" value="1"/>
</dbReference>
<dbReference type="SUPFAM" id="SSF47090">
    <property type="entry name" value="PGBD-like"/>
    <property type="match status" value="1"/>
</dbReference>
<keyword evidence="3" id="KW-0812">Transmembrane</keyword>
<keyword evidence="3" id="KW-0472">Membrane</keyword>
<comment type="subcellular location">
    <subcellularLocation>
        <location evidence="1">Cell envelope</location>
    </subcellularLocation>
</comment>
<dbReference type="PANTHER" id="PTHR32347:SF27">
    <property type="entry name" value="RND EFFLUX PUMP MEMBRANE FUSION PROTEIN BARREL-SANDWICH DOMAIN-CONTAINING PROTEIN"/>
    <property type="match status" value="1"/>
</dbReference>
<dbReference type="Pfam" id="PF01471">
    <property type="entry name" value="PG_binding_1"/>
    <property type="match status" value="1"/>
</dbReference>
<name>A0ABW1KM70_9ACTN</name>
<gene>
    <name evidence="5" type="ORF">ACFP2T_36090</name>
</gene>